<feature type="active site" evidence="9">
    <location>
        <position position="265"/>
    </location>
</feature>
<keyword evidence="7 9" id="KW-0233">DNA recombination</keyword>
<sequence>MPSEIDLQIEAFLQSATTRLAARSVVAYREDLQLWQAFFTAEKISSLTDIQAPQLRHFLLRERQRGVSVRSLRRRFAALRAWFRWLRQQDPQITDPSRGLPMPKGEQHFPDWLGIDVAQKLLDTQPDAGDDWLQLRDQAILELLYSSALRVSELVQLQRHDLHLEAGRLRVLGKGQKQRIVPVGRMAREALQRYLARRPESTETALFLNRLGRPLGVRGVQYLVDKAGRERLGQRLHPHSLRHSAASHLLQSSGDLRAVQEFLGHAQIDTTAIYTHLDYQHLAQVYDQAHPHAKHKEQSHE</sequence>
<evidence type="ECO:0000256" key="7">
    <source>
        <dbReference type="ARBA" id="ARBA00023172"/>
    </source>
</evidence>
<dbReference type="InterPro" id="IPR013762">
    <property type="entry name" value="Integrase-like_cat_sf"/>
</dbReference>
<keyword evidence="2 9" id="KW-0963">Cytoplasm</keyword>
<comment type="similarity">
    <text evidence="9">Belongs to the 'phage' integrase family. XerC subfamily.</text>
</comment>
<dbReference type="EMBL" id="JAAXYO010000133">
    <property type="protein sequence ID" value="MBU2788327.1"/>
    <property type="molecule type" value="Genomic_DNA"/>
</dbReference>
<dbReference type="Pfam" id="PF00589">
    <property type="entry name" value="Phage_integrase"/>
    <property type="match status" value="1"/>
</dbReference>
<evidence type="ECO:0000256" key="6">
    <source>
        <dbReference type="ARBA" id="ARBA00023125"/>
    </source>
</evidence>
<evidence type="ECO:0000256" key="2">
    <source>
        <dbReference type="ARBA" id="ARBA00022490"/>
    </source>
</evidence>
<dbReference type="HAMAP" id="MF_01808">
    <property type="entry name" value="Recomb_XerC_XerD"/>
    <property type="match status" value="1"/>
</dbReference>
<dbReference type="CDD" id="cd00798">
    <property type="entry name" value="INT_XerDC_C"/>
    <property type="match status" value="1"/>
</dbReference>
<comment type="function">
    <text evidence="9">Site-specific tyrosine recombinase, which acts by catalyzing the cutting and rejoining of the recombining DNA molecules. The XerC-XerD complex is essential to convert dimers of the bacterial chromosome into monomers to permit their segregation at cell division. It also contributes to the segregational stability of plasmids.</text>
</comment>
<dbReference type="InterPro" id="IPR050090">
    <property type="entry name" value="Tyrosine_recombinase_XerCD"/>
</dbReference>
<dbReference type="PANTHER" id="PTHR30349">
    <property type="entry name" value="PHAGE INTEGRASE-RELATED"/>
    <property type="match status" value="1"/>
</dbReference>
<dbReference type="InterPro" id="IPR044068">
    <property type="entry name" value="CB"/>
</dbReference>
<evidence type="ECO:0000259" key="11">
    <source>
        <dbReference type="PROSITE" id="PS51900"/>
    </source>
</evidence>
<keyword evidence="3 9" id="KW-0132">Cell division</keyword>
<evidence type="ECO:0000313" key="13">
    <source>
        <dbReference type="Proteomes" id="UP001197378"/>
    </source>
</evidence>
<keyword evidence="4 9" id="KW-0159">Chromosome partition</keyword>
<feature type="active site" evidence="9">
    <location>
        <position position="150"/>
    </location>
</feature>
<dbReference type="GO" id="GO:0007059">
    <property type="term" value="P:chromosome segregation"/>
    <property type="evidence" value="ECO:0007669"/>
    <property type="project" value="UniProtKB-UniRule"/>
</dbReference>
<feature type="domain" description="Tyr recombinase" evidence="10">
    <location>
        <begin position="108"/>
        <end position="287"/>
    </location>
</feature>
<dbReference type="GO" id="GO:0006313">
    <property type="term" value="P:DNA transposition"/>
    <property type="evidence" value="ECO:0007669"/>
    <property type="project" value="UniProtKB-UniRule"/>
</dbReference>
<keyword evidence="13" id="KW-1185">Reference proteome</keyword>
<dbReference type="InterPro" id="IPR004107">
    <property type="entry name" value="Integrase_SAM-like_N"/>
</dbReference>
<dbReference type="PANTHER" id="PTHR30349:SF81">
    <property type="entry name" value="TYROSINE RECOMBINASE XERC"/>
    <property type="match status" value="1"/>
</dbReference>
<dbReference type="SUPFAM" id="SSF56349">
    <property type="entry name" value="DNA breaking-rejoining enzymes"/>
    <property type="match status" value="1"/>
</dbReference>
<dbReference type="InterPro" id="IPR011010">
    <property type="entry name" value="DNA_brk_join_enz"/>
</dbReference>
<accession>A0AAE2YQ74</accession>
<feature type="active site" evidence="9">
    <location>
        <position position="242"/>
    </location>
</feature>
<evidence type="ECO:0000256" key="8">
    <source>
        <dbReference type="ARBA" id="ARBA00023306"/>
    </source>
</evidence>
<dbReference type="GO" id="GO:0003677">
    <property type="term" value="F:DNA binding"/>
    <property type="evidence" value="ECO:0007669"/>
    <property type="project" value="UniProtKB-UniRule"/>
</dbReference>
<keyword evidence="5 9" id="KW-0229">DNA integration</keyword>
<evidence type="ECO:0000256" key="1">
    <source>
        <dbReference type="ARBA" id="ARBA00004496"/>
    </source>
</evidence>
<dbReference type="GO" id="GO:0051301">
    <property type="term" value="P:cell division"/>
    <property type="evidence" value="ECO:0007669"/>
    <property type="project" value="UniProtKB-KW"/>
</dbReference>
<evidence type="ECO:0000259" key="10">
    <source>
        <dbReference type="PROSITE" id="PS51898"/>
    </source>
</evidence>
<dbReference type="SUPFAM" id="SSF47823">
    <property type="entry name" value="lambda integrase-like, N-terminal domain"/>
    <property type="match status" value="1"/>
</dbReference>
<dbReference type="Proteomes" id="UP001197378">
    <property type="component" value="Unassembled WGS sequence"/>
</dbReference>
<dbReference type="AlphaFoldDB" id="A0AAE2YQ74"/>
<dbReference type="InterPro" id="IPR010998">
    <property type="entry name" value="Integrase_recombinase_N"/>
</dbReference>
<evidence type="ECO:0000256" key="9">
    <source>
        <dbReference type="HAMAP-Rule" id="MF_01808"/>
    </source>
</evidence>
<name>A0AAE2YQ74_9PROT</name>
<proteinExistence type="inferred from homology"/>
<comment type="caution">
    <text evidence="12">The sequence shown here is derived from an EMBL/GenBank/DDBJ whole genome shotgun (WGS) entry which is preliminary data.</text>
</comment>
<dbReference type="PROSITE" id="PS51898">
    <property type="entry name" value="TYR_RECOMBINASE"/>
    <property type="match status" value="1"/>
</dbReference>
<organism evidence="12 13">
    <name type="scientific">Igneacidithiobacillus copahuensis</name>
    <dbReference type="NCBI Taxonomy" id="2724909"/>
    <lineage>
        <taxon>Bacteria</taxon>
        <taxon>Pseudomonadati</taxon>
        <taxon>Pseudomonadota</taxon>
        <taxon>Acidithiobacillia</taxon>
        <taxon>Acidithiobacillales</taxon>
        <taxon>Acidithiobacillaceae</taxon>
        <taxon>Igneacidithiobacillus</taxon>
    </lineage>
</organism>
<feature type="domain" description="Core-binding (CB)" evidence="11">
    <location>
        <begin position="3"/>
        <end position="87"/>
    </location>
</feature>
<dbReference type="InterPro" id="IPR002104">
    <property type="entry name" value="Integrase_catalytic"/>
</dbReference>
<reference evidence="12" key="1">
    <citation type="journal article" date="2021" name="ISME J.">
        <title>Genomic evolution of the class Acidithiobacillia: deep-branching Proteobacteria living in extreme acidic conditions.</title>
        <authorList>
            <person name="Moya-Beltran A."/>
            <person name="Beard S."/>
            <person name="Rojas-Villalobos C."/>
            <person name="Issotta F."/>
            <person name="Gallardo Y."/>
            <person name="Ulloa R."/>
            <person name="Giaveno A."/>
            <person name="Degli Esposti M."/>
            <person name="Johnson D.B."/>
            <person name="Quatrini R."/>
        </authorList>
    </citation>
    <scope>NUCLEOTIDE SEQUENCE</scope>
    <source>
        <strain evidence="12">VAN18-1</strain>
    </source>
</reference>
<comment type="subcellular location">
    <subcellularLocation>
        <location evidence="1 9">Cytoplasm</location>
    </subcellularLocation>
</comment>
<dbReference type="RefSeq" id="WP_215871364.1">
    <property type="nucleotide sequence ID" value="NZ_JAAXYO010000133.1"/>
</dbReference>
<evidence type="ECO:0000313" key="12">
    <source>
        <dbReference type="EMBL" id="MBU2788327.1"/>
    </source>
</evidence>
<evidence type="ECO:0000256" key="4">
    <source>
        <dbReference type="ARBA" id="ARBA00022829"/>
    </source>
</evidence>
<dbReference type="InterPro" id="IPR023009">
    <property type="entry name" value="Tyrosine_recombinase_XerC/XerD"/>
</dbReference>
<dbReference type="Gene3D" id="1.10.150.130">
    <property type="match status" value="1"/>
</dbReference>
<feature type="active site" evidence="9">
    <location>
        <position position="174"/>
    </location>
</feature>
<evidence type="ECO:0000256" key="3">
    <source>
        <dbReference type="ARBA" id="ARBA00022618"/>
    </source>
</evidence>
<gene>
    <name evidence="9" type="primary">xerC</name>
    <name evidence="12" type="ORF">HFQ13_08940</name>
</gene>
<evidence type="ECO:0000256" key="5">
    <source>
        <dbReference type="ARBA" id="ARBA00022908"/>
    </source>
</evidence>
<dbReference type="PROSITE" id="PS51900">
    <property type="entry name" value="CB"/>
    <property type="match status" value="1"/>
</dbReference>
<feature type="active site" description="O-(3'-phospho-DNA)-tyrosine intermediate" evidence="9">
    <location>
        <position position="274"/>
    </location>
</feature>
<keyword evidence="6 9" id="KW-0238">DNA-binding</keyword>
<dbReference type="GO" id="GO:0005737">
    <property type="term" value="C:cytoplasm"/>
    <property type="evidence" value="ECO:0007669"/>
    <property type="project" value="UniProtKB-SubCell"/>
</dbReference>
<comment type="subunit">
    <text evidence="9">Forms a cyclic heterotetrameric complex composed of two molecules of XerC and two molecules of XerD.</text>
</comment>
<dbReference type="Pfam" id="PF02899">
    <property type="entry name" value="Phage_int_SAM_1"/>
    <property type="match status" value="1"/>
</dbReference>
<protein>
    <recommendedName>
        <fullName evidence="9">Tyrosine recombinase XerC</fullName>
    </recommendedName>
</protein>
<keyword evidence="8 9" id="KW-0131">Cell cycle</keyword>
<feature type="active site" evidence="9">
    <location>
        <position position="239"/>
    </location>
</feature>
<dbReference type="Gene3D" id="1.10.443.10">
    <property type="entry name" value="Intergrase catalytic core"/>
    <property type="match status" value="1"/>
</dbReference>
<dbReference type="GO" id="GO:0009037">
    <property type="term" value="F:tyrosine-based site-specific recombinase activity"/>
    <property type="evidence" value="ECO:0007669"/>
    <property type="project" value="UniProtKB-UniRule"/>
</dbReference>